<sequence length="155" mass="17434">MHLRTGVNVAIKKVPADSDMEAIVREITHMHKMEHERVVKYYGSYWTEGTLWIVMEHCAVGSVNDIMSLCQVTLSESQIGCILRDVLIGLEYLHKRNVIHRDLKAANILVTSDGVAKLADFGVSSQLTDELMKRNTVIGTPFWMAPEVIQEVSIP</sequence>
<feature type="domain" description="Protein kinase" evidence="9">
    <location>
        <begin position="1"/>
        <end position="155"/>
    </location>
</feature>
<keyword evidence="5 10" id="KW-0418">Kinase</keyword>
<dbReference type="GO" id="GO:0005737">
    <property type="term" value="C:cytoplasm"/>
    <property type="evidence" value="ECO:0007669"/>
    <property type="project" value="TreeGrafter"/>
</dbReference>
<dbReference type="PANTHER" id="PTHR48012:SF10">
    <property type="entry name" value="FI20177P1"/>
    <property type="match status" value="1"/>
</dbReference>
<dbReference type="Pfam" id="PF00069">
    <property type="entry name" value="Pkinase"/>
    <property type="match status" value="1"/>
</dbReference>
<proteinExistence type="inferred from homology"/>
<dbReference type="SUPFAM" id="SSF56112">
    <property type="entry name" value="Protein kinase-like (PK-like)"/>
    <property type="match status" value="1"/>
</dbReference>
<dbReference type="Gene3D" id="1.10.510.10">
    <property type="entry name" value="Transferase(Phosphotransferase) domain 1"/>
    <property type="match status" value="1"/>
</dbReference>
<keyword evidence="3" id="KW-0808">Transferase</keyword>
<protein>
    <submittedName>
        <fullName evidence="10">STE/STE20/MST protein kinase</fullName>
    </submittedName>
</protein>
<dbReference type="InterPro" id="IPR000719">
    <property type="entry name" value="Prot_kinase_dom"/>
</dbReference>
<evidence type="ECO:0000256" key="7">
    <source>
        <dbReference type="ARBA" id="ARBA00047899"/>
    </source>
</evidence>
<dbReference type="RefSeq" id="XP_014147174.1">
    <property type="nucleotide sequence ID" value="XM_014291699.1"/>
</dbReference>
<keyword evidence="2" id="KW-0723">Serine/threonine-protein kinase</keyword>
<accession>A0A0L0F970</accession>
<comment type="similarity">
    <text evidence="1">Belongs to the protein kinase superfamily. STE Ser/Thr protein kinase family. STE20 subfamily.</text>
</comment>
<dbReference type="GO" id="GO:0005524">
    <property type="term" value="F:ATP binding"/>
    <property type="evidence" value="ECO:0007669"/>
    <property type="project" value="UniProtKB-KW"/>
</dbReference>
<evidence type="ECO:0000256" key="6">
    <source>
        <dbReference type="ARBA" id="ARBA00022840"/>
    </source>
</evidence>
<evidence type="ECO:0000256" key="4">
    <source>
        <dbReference type="ARBA" id="ARBA00022741"/>
    </source>
</evidence>
<evidence type="ECO:0000256" key="5">
    <source>
        <dbReference type="ARBA" id="ARBA00022777"/>
    </source>
</evidence>
<dbReference type="GO" id="GO:0004674">
    <property type="term" value="F:protein serine/threonine kinase activity"/>
    <property type="evidence" value="ECO:0007669"/>
    <property type="project" value="UniProtKB-KW"/>
</dbReference>
<dbReference type="InterPro" id="IPR008271">
    <property type="entry name" value="Ser/Thr_kinase_AS"/>
</dbReference>
<evidence type="ECO:0000313" key="11">
    <source>
        <dbReference type="Proteomes" id="UP000054560"/>
    </source>
</evidence>
<dbReference type="InterPro" id="IPR050629">
    <property type="entry name" value="STE20/SPS1-PAK"/>
</dbReference>
<keyword evidence="4" id="KW-0547">Nucleotide-binding</keyword>
<comment type="catalytic activity">
    <reaction evidence="8">
        <text>L-seryl-[protein] + ATP = O-phospho-L-seryl-[protein] + ADP + H(+)</text>
        <dbReference type="Rhea" id="RHEA:17989"/>
        <dbReference type="Rhea" id="RHEA-COMP:9863"/>
        <dbReference type="Rhea" id="RHEA-COMP:11604"/>
        <dbReference type="ChEBI" id="CHEBI:15378"/>
        <dbReference type="ChEBI" id="CHEBI:29999"/>
        <dbReference type="ChEBI" id="CHEBI:30616"/>
        <dbReference type="ChEBI" id="CHEBI:83421"/>
        <dbReference type="ChEBI" id="CHEBI:456216"/>
        <dbReference type="EC" id="2.7.11.1"/>
    </reaction>
</comment>
<dbReference type="EMBL" id="KQ245839">
    <property type="protein sequence ID" value="KNC73272.1"/>
    <property type="molecule type" value="Genomic_DNA"/>
</dbReference>
<name>A0A0L0F970_9EUKA</name>
<dbReference type="STRING" id="667725.A0A0L0F970"/>
<keyword evidence="6" id="KW-0067">ATP-binding</keyword>
<dbReference type="Proteomes" id="UP000054560">
    <property type="component" value="Unassembled WGS sequence"/>
</dbReference>
<dbReference type="SMART" id="SM00220">
    <property type="entry name" value="S_TKc"/>
    <property type="match status" value="1"/>
</dbReference>
<dbReference type="GeneID" id="25914673"/>
<organism evidence="10 11">
    <name type="scientific">Sphaeroforma arctica JP610</name>
    <dbReference type="NCBI Taxonomy" id="667725"/>
    <lineage>
        <taxon>Eukaryota</taxon>
        <taxon>Ichthyosporea</taxon>
        <taxon>Ichthyophonida</taxon>
        <taxon>Sphaeroforma</taxon>
    </lineage>
</organism>
<dbReference type="eggNOG" id="KOG0574">
    <property type="taxonomic scope" value="Eukaryota"/>
</dbReference>
<dbReference type="OrthoDB" id="8693905at2759"/>
<evidence type="ECO:0000313" key="10">
    <source>
        <dbReference type="EMBL" id="KNC73272.1"/>
    </source>
</evidence>
<reference evidence="10 11" key="1">
    <citation type="submission" date="2011-02" db="EMBL/GenBank/DDBJ databases">
        <title>The Genome Sequence of Sphaeroforma arctica JP610.</title>
        <authorList>
            <consortium name="The Broad Institute Genome Sequencing Platform"/>
            <person name="Russ C."/>
            <person name="Cuomo C."/>
            <person name="Young S.K."/>
            <person name="Zeng Q."/>
            <person name="Gargeya S."/>
            <person name="Alvarado L."/>
            <person name="Berlin A."/>
            <person name="Chapman S.B."/>
            <person name="Chen Z."/>
            <person name="Freedman E."/>
            <person name="Gellesch M."/>
            <person name="Goldberg J."/>
            <person name="Griggs A."/>
            <person name="Gujja S."/>
            <person name="Heilman E."/>
            <person name="Heiman D."/>
            <person name="Howarth C."/>
            <person name="Mehta T."/>
            <person name="Neiman D."/>
            <person name="Pearson M."/>
            <person name="Roberts A."/>
            <person name="Saif S."/>
            <person name="Shea T."/>
            <person name="Shenoy N."/>
            <person name="Sisk P."/>
            <person name="Stolte C."/>
            <person name="Sykes S."/>
            <person name="White J."/>
            <person name="Yandava C."/>
            <person name="Burger G."/>
            <person name="Gray M.W."/>
            <person name="Holland P.W.H."/>
            <person name="King N."/>
            <person name="Lang F.B.F."/>
            <person name="Roger A.J."/>
            <person name="Ruiz-Trillo I."/>
            <person name="Haas B."/>
            <person name="Nusbaum C."/>
            <person name="Birren B."/>
        </authorList>
    </citation>
    <scope>NUCLEOTIDE SEQUENCE [LARGE SCALE GENOMIC DNA]</scope>
    <source>
        <strain evidence="10 11">JP610</strain>
    </source>
</reference>
<dbReference type="PANTHER" id="PTHR48012">
    <property type="entry name" value="STERILE20-LIKE KINASE, ISOFORM B-RELATED"/>
    <property type="match status" value="1"/>
</dbReference>
<keyword evidence="11" id="KW-1185">Reference proteome</keyword>
<dbReference type="InterPro" id="IPR011009">
    <property type="entry name" value="Kinase-like_dom_sf"/>
</dbReference>
<evidence type="ECO:0000256" key="2">
    <source>
        <dbReference type="ARBA" id="ARBA00022527"/>
    </source>
</evidence>
<comment type="catalytic activity">
    <reaction evidence="7">
        <text>L-threonyl-[protein] + ATP = O-phospho-L-threonyl-[protein] + ADP + H(+)</text>
        <dbReference type="Rhea" id="RHEA:46608"/>
        <dbReference type="Rhea" id="RHEA-COMP:11060"/>
        <dbReference type="Rhea" id="RHEA-COMP:11605"/>
        <dbReference type="ChEBI" id="CHEBI:15378"/>
        <dbReference type="ChEBI" id="CHEBI:30013"/>
        <dbReference type="ChEBI" id="CHEBI:30616"/>
        <dbReference type="ChEBI" id="CHEBI:61977"/>
        <dbReference type="ChEBI" id="CHEBI:456216"/>
        <dbReference type="EC" id="2.7.11.1"/>
    </reaction>
</comment>
<dbReference type="PROSITE" id="PS00108">
    <property type="entry name" value="PROTEIN_KINASE_ST"/>
    <property type="match status" value="1"/>
</dbReference>
<evidence type="ECO:0000259" key="9">
    <source>
        <dbReference type="PROSITE" id="PS50011"/>
    </source>
</evidence>
<gene>
    <name evidence="10" type="ORF">SARC_14169</name>
</gene>
<evidence type="ECO:0000256" key="8">
    <source>
        <dbReference type="ARBA" id="ARBA00048679"/>
    </source>
</evidence>
<dbReference type="AlphaFoldDB" id="A0A0L0F970"/>
<evidence type="ECO:0000256" key="3">
    <source>
        <dbReference type="ARBA" id="ARBA00022679"/>
    </source>
</evidence>
<dbReference type="PROSITE" id="PS50011">
    <property type="entry name" value="PROTEIN_KINASE_DOM"/>
    <property type="match status" value="1"/>
</dbReference>
<evidence type="ECO:0000256" key="1">
    <source>
        <dbReference type="ARBA" id="ARBA00008874"/>
    </source>
</evidence>